<dbReference type="Gene3D" id="2.30.30.90">
    <property type="match status" value="1"/>
</dbReference>
<evidence type="ECO:0000313" key="4">
    <source>
        <dbReference type="Proteomes" id="UP000823900"/>
    </source>
</evidence>
<dbReference type="AlphaFoldDB" id="A0A9D2HIN8"/>
<proteinExistence type="predicted"/>
<dbReference type="GO" id="GO:0046914">
    <property type="term" value="F:transition metal ion binding"/>
    <property type="evidence" value="ECO:0007669"/>
    <property type="project" value="InterPro"/>
</dbReference>
<dbReference type="InterPro" id="IPR038157">
    <property type="entry name" value="FeoA_core_dom"/>
</dbReference>
<reference evidence="3" key="2">
    <citation type="submission" date="2021-04" db="EMBL/GenBank/DDBJ databases">
        <authorList>
            <person name="Gilroy R."/>
        </authorList>
    </citation>
    <scope>NUCLEOTIDE SEQUENCE</scope>
    <source>
        <strain evidence="3">CHK178-16964</strain>
    </source>
</reference>
<dbReference type="EMBL" id="DWZA01000056">
    <property type="protein sequence ID" value="HJA71204.1"/>
    <property type="molecule type" value="Genomic_DNA"/>
</dbReference>
<feature type="domain" description="Ferrous iron transporter FeoA-like" evidence="2">
    <location>
        <begin position="3"/>
        <end position="75"/>
    </location>
</feature>
<name>A0A9D2HIN8_9FIRM</name>
<dbReference type="SMART" id="SM00899">
    <property type="entry name" value="FeoA"/>
    <property type="match status" value="1"/>
</dbReference>
<gene>
    <name evidence="3" type="ORF">IAA07_06425</name>
</gene>
<reference evidence="3" key="1">
    <citation type="journal article" date="2021" name="PeerJ">
        <title>Extensive microbial diversity within the chicken gut microbiome revealed by metagenomics and culture.</title>
        <authorList>
            <person name="Gilroy R."/>
            <person name="Ravi A."/>
            <person name="Getino M."/>
            <person name="Pursley I."/>
            <person name="Horton D.L."/>
            <person name="Alikhan N.F."/>
            <person name="Baker D."/>
            <person name="Gharbi K."/>
            <person name="Hall N."/>
            <person name="Watson M."/>
            <person name="Adriaenssens E.M."/>
            <person name="Foster-Nyarko E."/>
            <person name="Jarju S."/>
            <person name="Secka A."/>
            <person name="Antonio M."/>
            <person name="Oren A."/>
            <person name="Chaudhuri R.R."/>
            <person name="La Ragione R."/>
            <person name="Hildebrand F."/>
            <person name="Pallen M.J."/>
        </authorList>
    </citation>
    <scope>NUCLEOTIDE SEQUENCE</scope>
    <source>
        <strain evidence="3">CHK178-16964</strain>
    </source>
</reference>
<organism evidence="3 4">
    <name type="scientific">Candidatus Lachnoclostridium stercoravium</name>
    <dbReference type="NCBI Taxonomy" id="2838633"/>
    <lineage>
        <taxon>Bacteria</taxon>
        <taxon>Bacillati</taxon>
        <taxon>Bacillota</taxon>
        <taxon>Clostridia</taxon>
        <taxon>Lachnospirales</taxon>
        <taxon>Lachnospiraceae</taxon>
    </lineage>
</organism>
<comment type="caution">
    <text evidence="3">The sequence shown here is derived from an EMBL/GenBank/DDBJ whole genome shotgun (WGS) entry which is preliminary data.</text>
</comment>
<evidence type="ECO:0000256" key="1">
    <source>
        <dbReference type="ARBA" id="ARBA00023004"/>
    </source>
</evidence>
<evidence type="ECO:0000313" key="3">
    <source>
        <dbReference type="EMBL" id="HJA71204.1"/>
    </source>
</evidence>
<dbReference type="InterPro" id="IPR007167">
    <property type="entry name" value="Fe-transptr_FeoA-like"/>
</dbReference>
<dbReference type="SUPFAM" id="SSF50037">
    <property type="entry name" value="C-terminal domain of transcriptional repressors"/>
    <property type="match status" value="1"/>
</dbReference>
<dbReference type="InterPro" id="IPR008988">
    <property type="entry name" value="Transcriptional_repressor_C"/>
</dbReference>
<dbReference type="Pfam" id="PF04023">
    <property type="entry name" value="FeoA"/>
    <property type="match status" value="1"/>
</dbReference>
<keyword evidence="1" id="KW-0408">Iron</keyword>
<protein>
    <submittedName>
        <fullName evidence="3">Ferrous iron transport protein A</fullName>
    </submittedName>
</protein>
<sequence length="76" mass="8415">MVIPLSKIETGRRARVVWVASEPAVAARFHDLGFVPDEEVCCVLAGRKNGMRAYLIRGAVIAVRCCNAREIFVRPC</sequence>
<accession>A0A9D2HIN8</accession>
<dbReference type="Proteomes" id="UP000823900">
    <property type="component" value="Unassembled WGS sequence"/>
</dbReference>
<evidence type="ECO:0000259" key="2">
    <source>
        <dbReference type="SMART" id="SM00899"/>
    </source>
</evidence>